<sequence>MGGGRHNGRRVVLSEEELVGVQCKVVTPCRCRRRRCCRPGGPWGEAATVGLVGGEDQEPEEARQRMSGSAPSPPAWTRHAPTRPLCQAQLPEGGVSPAPPVEGSRSDVLLAIDRALGWHERSVRRRHGPRHGWSRRLLGFVGAMGAMEQRMGGNSRRKGGRKAHRDGNRCVPSMLPSP</sequence>
<name>A0A0E0K0X3_ORYPU</name>
<dbReference type="Gramene" id="OPUNC02G17890.1">
    <property type="protein sequence ID" value="OPUNC02G17890.1"/>
    <property type="gene ID" value="OPUNC02G17890"/>
</dbReference>
<keyword evidence="3" id="KW-1185">Reference proteome</keyword>
<evidence type="ECO:0000256" key="1">
    <source>
        <dbReference type="SAM" id="MobiDB-lite"/>
    </source>
</evidence>
<dbReference type="HOGENOM" id="CLU_1512941_0_0_1"/>
<protein>
    <submittedName>
        <fullName evidence="2">Uncharacterized protein</fullName>
    </submittedName>
</protein>
<feature type="compositionally biased region" description="Basic residues" evidence="1">
    <location>
        <begin position="155"/>
        <end position="164"/>
    </location>
</feature>
<feature type="region of interest" description="Disordered" evidence="1">
    <location>
        <begin position="150"/>
        <end position="178"/>
    </location>
</feature>
<accession>A0A0E0K0X3</accession>
<dbReference type="Proteomes" id="UP000026962">
    <property type="component" value="Chromosome 2"/>
</dbReference>
<evidence type="ECO:0000313" key="2">
    <source>
        <dbReference type="EnsemblPlants" id="OPUNC02G17890.1"/>
    </source>
</evidence>
<reference evidence="2" key="2">
    <citation type="submission" date="2018-05" db="EMBL/GenBank/DDBJ databases">
        <title>OpunRS2 (Oryza punctata Reference Sequence Version 2).</title>
        <authorList>
            <person name="Zhang J."/>
            <person name="Kudrna D."/>
            <person name="Lee S."/>
            <person name="Talag J."/>
            <person name="Welchert J."/>
            <person name="Wing R.A."/>
        </authorList>
    </citation>
    <scope>NUCLEOTIDE SEQUENCE [LARGE SCALE GENOMIC DNA]</scope>
</reference>
<dbReference type="EnsemblPlants" id="OPUNC02G17890.1">
    <property type="protein sequence ID" value="OPUNC02G17890.1"/>
    <property type="gene ID" value="OPUNC02G17890"/>
</dbReference>
<feature type="region of interest" description="Disordered" evidence="1">
    <location>
        <begin position="56"/>
        <end position="82"/>
    </location>
</feature>
<dbReference type="AlphaFoldDB" id="A0A0E0K0X3"/>
<reference evidence="2" key="1">
    <citation type="submission" date="2015-04" db="UniProtKB">
        <authorList>
            <consortium name="EnsemblPlants"/>
        </authorList>
    </citation>
    <scope>IDENTIFICATION</scope>
</reference>
<evidence type="ECO:0000313" key="3">
    <source>
        <dbReference type="Proteomes" id="UP000026962"/>
    </source>
</evidence>
<organism evidence="2">
    <name type="scientific">Oryza punctata</name>
    <name type="common">Red rice</name>
    <dbReference type="NCBI Taxonomy" id="4537"/>
    <lineage>
        <taxon>Eukaryota</taxon>
        <taxon>Viridiplantae</taxon>
        <taxon>Streptophyta</taxon>
        <taxon>Embryophyta</taxon>
        <taxon>Tracheophyta</taxon>
        <taxon>Spermatophyta</taxon>
        <taxon>Magnoliopsida</taxon>
        <taxon>Liliopsida</taxon>
        <taxon>Poales</taxon>
        <taxon>Poaceae</taxon>
        <taxon>BOP clade</taxon>
        <taxon>Oryzoideae</taxon>
        <taxon>Oryzeae</taxon>
        <taxon>Oryzinae</taxon>
        <taxon>Oryza</taxon>
    </lineage>
</organism>
<proteinExistence type="predicted"/>